<comment type="similarity">
    <text evidence="2">Belongs to the SusD family.</text>
</comment>
<evidence type="ECO:0000256" key="4">
    <source>
        <dbReference type="ARBA" id="ARBA00023136"/>
    </source>
</evidence>
<evidence type="ECO:0000313" key="8">
    <source>
        <dbReference type="EMBL" id="SJZ48147.1"/>
    </source>
</evidence>
<protein>
    <submittedName>
        <fullName evidence="8">SusD family protein</fullName>
    </submittedName>
</protein>
<keyword evidence="3" id="KW-0732">Signal</keyword>
<dbReference type="EMBL" id="FUWL01000006">
    <property type="protein sequence ID" value="SJZ48147.1"/>
    <property type="molecule type" value="Genomic_DNA"/>
</dbReference>
<proteinExistence type="inferred from homology"/>
<sequence length="480" mass="55815">MKKITIIILSTLLFFSSCTKWLEVEPKSNVKEERIFKHEQGFKETLTAAYIKMSASNLYGKELTYGFIDMLAQRYVMSEDRPLFFLNRPDFYSFVSGTTQKDNYTNRFWHESYNIIANINNLIKNINTKGQVITTPGLKDIILGEALGLRAFLHFDLLRMFGPIYKDNPQSPSIPYRLTFDRQTRQLLPATEVLDLILADLVKAETLLKNDKMEINYALEGIPENPFLTRRSKRMNKYAVKALMARVYLYKGDIANAKEKAQEVINAKRNDGSKIFTFVTNNAKDHLLSNELIFALSMDDKVFPTTVLNEFLPSKFSHTTAGDRDRLHEIFDVEVDGINDIRMREIGGFTISAGYCVTQKYMQDNYSLALNNTMPLIRLAEMYYILAEASDDLKESARHLSKVRKARALETLETFDSPETKLLNIEKEYRKEFYAEGQLWFFYKRHGYKTFQFCPIQDMKEHNYRFTIPDDEITFGNIDK</sequence>
<evidence type="ECO:0000256" key="1">
    <source>
        <dbReference type="ARBA" id="ARBA00004442"/>
    </source>
</evidence>
<keyword evidence="4" id="KW-0472">Membrane</keyword>
<dbReference type="Pfam" id="PF07980">
    <property type="entry name" value="SusD_RagB"/>
    <property type="match status" value="1"/>
</dbReference>
<keyword evidence="5" id="KW-0998">Cell outer membrane</keyword>
<dbReference type="GO" id="GO:0009279">
    <property type="term" value="C:cell outer membrane"/>
    <property type="evidence" value="ECO:0007669"/>
    <property type="project" value="UniProtKB-SubCell"/>
</dbReference>
<dbReference type="SUPFAM" id="SSF48452">
    <property type="entry name" value="TPR-like"/>
    <property type="match status" value="1"/>
</dbReference>
<gene>
    <name evidence="8" type="ORF">SAMN02745205_00955</name>
</gene>
<dbReference type="AlphaFoldDB" id="A0A1T4L0T3"/>
<dbReference type="Gene3D" id="1.25.40.390">
    <property type="match status" value="1"/>
</dbReference>
<evidence type="ECO:0000256" key="3">
    <source>
        <dbReference type="ARBA" id="ARBA00022729"/>
    </source>
</evidence>
<evidence type="ECO:0000256" key="5">
    <source>
        <dbReference type="ARBA" id="ARBA00023237"/>
    </source>
</evidence>
<accession>A0A1T4L0T3</accession>
<dbReference type="InterPro" id="IPR012944">
    <property type="entry name" value="SusD_RagB_dom"/>
</dbReference>
<feature type="domain" description="SusD-like N-terminal" evidence="7">
    <location>
        <begin position="20"/>
        <end position="249"/>
    </location>
</feature>
<reference evidence="8 9" key="1">
    <citation type="submission" date="2017-02" db="EMBL/GenBank/DDBJ databases">
        <authorList>
            <person name="Peterson S.W."/>
        </authorList>
    </citation>
    <scope>NUCLEOTIDE SEQUENCE [LARGE SCALE GENOMIC DNA]</scope>
    <source>
        <strain evidence="8 9">ATCC 700135</strain>
    </source>
</reference>
<evidence type="ECO:0000256" key="2">
    <source>
        <dbReference type="ARBA" id="ARBA00006275"/>
    </source>
</evidence>
<dbReference type="InterPro" id="IPR033985">
    <property type="entry name" value="SusD-like_N"/>
</dbReference>
<feature type="domain" description="RagB/SusD" evidence="6">
    <location>
        <begin position="355"/>
        <end position="461"/>
    </location>
</feature>
<name>A0A1T4L0T3_PORCN</name>
<comment type="subcellular location">
    <subcellularLocation>
        <location evidence="1">Cell outer membrane</location>
    </subcellularLocation>
</comment>
<dbReference type="Pfam" id="PF14322">
    <property type="entry name" value="SusD-like_3"/>
    <property type="match status" value="1"/>
</dbReference>
<dbReference type="PROSITE" id="PS51257">
    <property type="entry name" value="PROKAR_LIPOPROTEIN"/>
    <property type="match status" value="1"/>
</dbReference>
<dbReference type="Proteomes" id="UP000189956">
    <property type="component" value="Unassembled WGS sequence"/>
</dbReference>
<evidence type="ECO:0000259" key="7">
    <source>
        <dbReference type="Pfam" id="PF14322"/>
    </source>
</evidence>
<evidence type="ECO:0000313" key="9">
    <source>
        <dbReference type="Proteomes" id="UP000189956"/>
    </source>
</evidence>
<dbReference type="RefSeq" id="WP_078735686.1">
    <property type="nucleotide sequence ID" value="NZ_FUWL01000006.1"/>
</dbReference>
<organism evidence="8 9">
    <name type="scientific">Porphyromonas cangingivalis</name>
    <dbReference type="NCBI Taxonomy" id="36874"/>
    <lineage>
        <taxon>Bacteria</taxon>
        <taxon>Pseudomonadati</taxon>
        <taxon>Bacteroidota</taxon>
        <taxon>Bacteroidia</taxon>
        <taxon>Bacteroidales</taxon>
        <taxon>Porphyromonadaceae</taxon>
        <taxon>Porphyromonas</taxon>
    </lineage>
</organism>
<evidence type="ECO:0000259" key="6">
    <source>
        <dbReference type="Pfam" id="PF07980"/>
    </source>
</evidence>
<dbReference type="InterPro" id="IPR011990">
    <property type="entry name" value="TPR-like_helical_dom_sf"/>
</dbReference>